<dbReference type="CDD" id="cd02440">
    <property type="entry name" value="AdoMet_MTases"/>
    <property type="match status" value="1"/>
</dbReference>
<dbReference type="Proteomes" id="UP001595912">
    <property type="component" value="Unassembled WGS sequence"/>
</dbReference>
<proteinExistence type="predicted"/>
<dbReference type="Pfam" id="PF13649">
    <property type="entry name" value="Methyltransf_25"/>
    <property type="match status" value="1"/>
</dbReference>
<dbReference type="GO" id="GO:0008168">
    <property type="term" value="F:methyltransferase activity"/>
    <property type="evidence" value="ECO:0007669"/>
    <property type="project" value="UniProtKB-KW"/>
</dbReference>
<dbReference type="InterPro" id="IPR029063">
    <property type="entry name" value="SAM-dependent_MTases_sf"/>
</dbReference>
<evidence type="ECO:0000313" key="4">
    <source>
        <dbReference type="Proteomes" id="UP001595912"/>
    </source>
</evidence>
<dbReference type="PANTHER" id="PTHR43861:SF3">
    <property type="entry name" value="PUTATIVE (AFU_ORTHOLOGUE AFUA_2G14390)-RELATED"/>
    <property type="match status" value="1"/>
</dbReference>
<organism evidence="3 4">
    <name type="scientific">Dactylosporangium cerinum</name>
    <dbReference type="NCBI Taxonomy" id="1434730"/>
    <lineage>
        <taxon>Bacteria</taxon>
        <taxon>Bacillati</taxon>
        <taxon>Actinomycetota</taxon>
        <taxon>Actinomycetes</taxon>
        <taxon>Micromonosporales</taxon>
        <taxon>Micromonosporaceae</taxon>
        <taxon>Dactylosporangium</taxon>
    </lineage>
</organism>
<dbReference type="Gene3D" id="3.40.50.150">
    <property type="entry name" value="Vaccinia Virus protein VP39"/>
    <property type="match status" value="1"/>
</dbReference>
<dbReference type="GO" id="GO:0032259">
    <property type="term" value="P:methylation"/>
    <property type="evidence" value="ECO:0007669"/>
    <property type="project" value="UniProtKB-KW"/>
</dbReference>
<dbReference type="RefSeq" id="WP_380127966.1">
    <property type="nucleotide sequence ID" value="NZ_JBHSIU010000121.1"/>
</dbReference>
<feature type="domain" description="Methyltransferase" evidence="2">
    <location>
        <begin position="38"/>
        <end position="130"/>
    </location>
</feature>
<protein>
    <submittedName>
        <fullName evidence="3">Class I SAM-dependent methyltransferase</fullName>
    </submittedName>
</protein>
<gene>
    <name evidence="3" type="ORF">ACFPIJ_57115</name>
</gene>
<sequence>MFSDADAAALYDLLNPWDPDRHPEDHFYYPLVMGAASVLDIGCGTGAMLHLARARGHRGRLVGLDPDRVALERARRRADVEWVEGTAADAPKDANFDLATMTGHAFQFLVTDNDVRASLVAIRAALRPGGRFAFETRHPQVKAWQEWRRSNPDDVVELVDATGRAFRVWHDVDSVLDDVVTFHGTTAEPDGTVLRVDSASLRFLDVATLNTFLADAAFTIEAQYGDWDGGPITADSREIITIARRS</sequence>
<dbReference type="PANTHER" id="PTHR43861">
    <property type="entry name" value="TRANS-ACONITATE 2-METHYLTRANSFERASE-RELATED"/>
    <property type="match status" value="1"/>
</dbReference>
<evidence type="ECO:0000256" key="1">
    <source>
        <dbReference type="ARBA" id="ARBA00022679"/>
    </source>
</evidence>
<dbReference type="EMBL" id="JBHSIU010000121">
    <property type="protein sequence ID" value="MFC5007320.1"/>
    <property type="molecule type" value="Genomic_DNA"/>
</dbReference>
<keyword evidence="4" id="KW-1185">Reference proteome</keyword>
<evidence type="ECO:0000259" key="2">
    <source>
        <dbReference type="Pfam" id="PF13649"/>
    </source>
</evidence>
<keyword evidence="1" id="KW-0808">Transferase</keyword>
<keyword evidence="3" id="KW-0489">Methyltransferase</keyword>
<evidence type="ECO:0000313" key="3">
    <source>
        <dbReference type="EMBL" id="MFC5007320.1"/>
    </source>
</evidence>
<accession>A0ABV9WF14</accession>
<dbReference type="InterPro" id="IPR041698">
    <property type="entry name" value="Methyltransf_25"/>
</dbReference>
<name>A0ABV9WF14_9ACTN</name>
<comment type="caution">
    <text evidence="3">The sequence shown here is derived from an EMBL/GenBank/DDBJ whole genome shotgun (WGS) entry which is preliminary data.</text>
</comment>
<dbReference type="SUPFAM" id="SSF53335">
    <property type="entry name" value="S-adenosyl-L-methionine-dependent methyltransferases"/>
    <property type="match status" value="1"/>
</dbReference>
<reference evidence="4" key="1">
    <citation type="journal article" date="2019" name="Int. J. Syst. Evol. Microbiol.">
        <title>The Global Catalogue of Microorganisms (GCM) 10K type strain sequencing project: providing services to taxonomists for standard genome sequencing and annotation.</title>
        <authorList>
            <consortium name="The Broad Institute Genomics Platform"/>
            <consortium name="The Broad Institute Genome Sequencing Center for Infectious Disease"/>
            <person name="Wu L."/>
            <person name="Ma J."/>
        </authorList>
    </citation>
    <scope>NUCLEOTIDE SEQUENCE [LARGE SCALE GENOMIC DNA]</scope>
    <source>
        <strain evidence="4">CGMCC 4.7152</strain>
    </source>
</reference>